<reference evidence="1" key="1">
    <citation type="submission" date="2014-09" db="EMBL/GenBank/DDBJ databases">
        <authorList>
            <person name="Magalhaes I.L.F."/>
            <person name="Oliveira U."/>
            <person name="Santos F.R."/>
            <person name="Vidigal T.H.D.A."/>
            <person name="Brescovit A.D."/>
            <person name="Santos A.J."/>
        </authorList>
    </citation>
    <scope>NUCLEOTIDE SEQUENCE</scope>
    <source>
        <tissue evidence="1">Shoot tissue taken approximately 20 cm above the soil surface</tissue>
    </source>
</reference>
<organism evidence="1">
    <name type="scientific">Arundo donax</name>
    <name type="common">Giant reed</name>
    <name type="synonym">Donax arundinaceus</name>
    <dbReference type="NCBI Taxonomy" id="35708"/>
    <lineage>
        <taxon>Eukaryota</taxon>
        <taxon>Viridiplantae</taxon>
        <taxon>Streptophyta</taxon>
        <taxon>Embryophyta</taxon>
        <taxon>Tracheophyta</taxon>
        <taxon>Spermatophyta</taxon>
        <taxon>Magnoliopsida</taxon>
        <taxon>Liliopsida</taxon>
        <taxon>Poales</taxon>
        <taxon>Poaceae</taxon>
        <taxon>PACMAD clade</taxon>
        <taxon>Arundinoideae</taxon>
        <taxon>Arundineae</taxon>
        <taxon>Arundo</taxon>
    </lineage>
</organism>
<dbReference type="AlphaFoldDB" id="A0A0A9CQT4"/>
<accession>A0A0A9CQT4</accession>
<reference evidence="1" key="2">
    <citation type="journal article" date="2015" name="Data Brief">
        <title>Shoot transcriptome of the giant reed, Arundo donax.</title>
        <authorList>
            <person name="Barrero R.A."/>
            <person name="Guerrero F.D."/>
            <person name="Moolhuijzen P."/>
            <person name="Goolsby J.A."/>
            <person name="Tidwell J."/>
            <person name="Bellgard S.E."/>
            <person name="Bellgard M.I."/>
        </authorList>
    </citation>
    <scope>NUCLEOTIDE SEQUENCE</scope>
    <source>
        <tissue evidence="1">Shoot tissue taken approximately 20 cm above the soil surface</tissue>
    </source>
</reference>
<dbReference type="EMBL" id="GBRH01222145">
    <property type="protein sequence ID" value="JAD75750.1"/>
    <property type="molecule type" value="Transcribed_RNA"/>
</dbReference>
<name>A0A0A9CQT4_ARUDO</name>
<sequence length="64" mass="7450">MCCSMMGLSALPQFCINRSIDFLANFYRPLFNCTFMHKYISQRLLDAIDFYDCLTASIFPSIHI</sequence>
<proteinExistence type="predicted"/>
<protein>
    <submittedName>
        <fullName evidence="1">Uncharacterized protein</fullName>
    </submittedName>
</protein>
<evidence type="ECO:0000313" key="1">
    <source>
        <dbReference type="EMBL" id="JAD75750.1"/>
    </source>
</evidence>